<sequence length="62" mass="6904">MFGMSGGGGGVPPLVPVFRFNDRSSPSSANVSQMLTQLTIILWLLPPFNHQTDTMTRRTNYY</sequence>
<reference evidence="1" key="1">
    <citation type="submission" date="2013-05" db="EMBL/GenBank/DDBJ databases">
        <authorList>
            <person name="Yim A.K.Y."/>
            <person name="Chan T.F."/>
            <person name="Ji K.M."/>
            <person name="Liu X.Y."/>
            <person name="Zhou J.W."/>
            <person name="Li R.Q."/>
            <person name="Yang K.Y."/>
            <person name="Li J."/>
            <person name="Li M."/>
            <person name="Law P.T.W."/>
            <person name="Wu Y.L."/>
            <person name="Cai Z.L."/>
            <person name="Qin H."/>
            <person name="Bao Y."/>
            <person name="Leung R.K.K."/>
            <person name="Ng P.K.S."/>
            <person name="Zou J."/>
            <person name="Zhong X.J."/>
            <person name="Ran P.X."/>
            <person name="Zhong N.S."/>
            <person name="Liu Z.G."/>
            <person name="Tsui S.K.W."/>
        </authorList>
    </citation>
    <scope>NUCLEOTIDE SEQUENCE</scope>
    <source>
        <strain evidence="1">Derf</strain>
        <tissue evidence="1">Whole organism</tissue>
    </source>
</reference>
<accession>A0A922HW65</accession>
<comment type="caution">
    <text evidence="1">The sequence shown here is derived from an EMBL/GenBank/DDBJ whole genome shotgun (WGS) entry which is preliminary data.</text>
</comment>
<proteinExistence type="predicted"/>
<dbReference type="EMBL" id="ASGP02000005">
    <property type="protein sequence ID" value="KAH9506222.1"/>
    <property type="molecule type" value="Genomic_DNA"/>
</dbReference>
<evidence type="ECO:0000313" key="2">
    <source>
        <dbReference type="Proteomes" id="UP000790347"/>
    </source>
</evidence>
<name>A0A922HW65_DERFA</name>
<reference evidence="1" key="2">
    <citation type="journal article" date="2022" name="Res Sq">
        <title>Comparative Genomics Reveals Insights into the Divergent Evolution of Astigmatic Mites and Household Pest Adaptations.</title>
        <authorList>
            <person name="Xiong Q."/>
            <person name="Wan A.T.-Y."/>
            <person name="Liu X.-Y."/>
            <person name="Fung C.S.-H."/>
            <person name="Xiao X."/>
            <person name="Malainual N."/>
            <person name="Hou J."/>
            <person name="Wang L."/>
            <person name="Wang M."/>
            <person name="Yang K."/>
            <person name="Cui Y."/>
            <person name="Leung E."/>
            <person name="Nong W."/>
            <person name="Shin S.-K."/>
            <person name="Au S."/>
            <person name="Jeong K.Y."/>
            <person name="Chew F.T."/>
            <person name="Hui J."/>
            <person name="Leung T.F."/>
            <person name="Tungtrongchitr A."/>
            <person name="Zhong N."/>
            <person name="Liu Z."/>
            <person name="Tsui S."/>
        </authorList>
    </citation>
    <scope>NUCLEOTIDE SEQUENCE</scope>
    <source>
        <strain evidence="1">Derf</strain>
        <tissue evidence="1">Whole organism</tissue>
    </source>
</reference>
<protein>
    <submittedName>
        <fullName evidence="1">Uncharacterized protein</fullName>
    </submittedName>
</protein>
<organism evidence="1 2">
    <name type="scientific">Dermatophagoides farinae</name>
    <name type="common">American house dust mite</name>
    <dbReference type="NCBI Taxonomy" id="6954"/>
    <lineage>
        <taxon>Eukaryota</taxon>
        <taxon>Metazoa</taxon>
        <taxon>Ecdysozoa</taxon>
        <taxon>Arthropoda</taxon>
        <taxon>Chelicerata</taxon>
        <taxon>Arachnida</taxon>
        <taxon>Acari</taxon>
        <taxon>Acariformes</taxon>
        <taxon>Sarcoptiformes</taxon>
        <taxon>Astigmata</taxon>
        <taxon>Psoroptidia</taxon>
        <taxon>Analgoidea</taxon>
        <taxon>Pyroglyphidae</taxon>
        <taxon>Dermatophagoidinae</taxon>
        <taxon>Dermatophagoides</taxon>
    </lineage>
</organism>
<dbReference type="AlphaFoldDB" id="A0A922HW65"/>
<gene>
    <name evidence="1" type="ORF">DERF_010964</name>
</gene>
<dbReference type="Proteomes" id="UP000790347">
    <property type="component" value="Unassembled WGS sequence"/>
</dbReference>
<keyword evidence="2" id="KW-1185">Reference proteome</keyword>
<evidence type="ECO:0000313" key="1">
    <source>
        <dbReference type="EMBL" id="KAH9506222.1"/>
    </source>
</evidence>